<keyword evidence="5" id="KW-1185">Reference proteome</keyword>
<dbReference type="SMART" id="SM00248">
    <property type="entry name" value="ANK"/>
    <property type="match status" value="3"/>
</dbReference>
<evidence type="ECO:0000256" key="2">
    <source>
        <dbReference type="ARBA" id="ARBA00023043"/>
    </source>
</evidence>
<keyword evidence="2 3" id="KW-0040">ANK repeat</keyword>
<sequence length="168" mass="18280">GIWSVAQDRDEPWVLQLLEQCGEPSQPNLAGHTAPVQQWGFGGDRQMPLPVPPPQHYASCNRHLGVCRLLLQQGTHCDTCTPSGATPLHRASYCSHLAVARLLLAHGTNPATANKDGRTSLHKLAEQGHRELCTLLLWYSPALAGVCDAKGQWPRDVADLAVQDLLNT</sequence>
<feature type="non-terminal residue" evidence="4">
    <location>
        <position position="168"/>
    </location>
</feature>
<dbReference type="PANTHER" id="PTHR24171:SF9">
    <property type="entry name" value="ANKYRIN REPEAT DOMAIN-CONTAINING PROTEIN 39"/>
    <property type="match status" value="1"/>
</dbReference>
<evidence type="ECO:0000313" key="4">
    <source>
        <dbReference type="EMBL" id="NXL01946.1"/>
    </source>
</evidence>
<evidence type="ECO:0000256" key="1">
    <source>
        <dbReference type="ARBA" id="ARBA00022737"/>
    </source>
</evidence>
<dbReference type="Gene3D" id="1.25.40.20">
    <property type="entry name" value="Ankyrin repeat-containing domain"/>
    <property type="match status" value="1"/>
</dbReference>
<dbReference type="SUPFAM" id="SSF48403">
    <property type="entry name" value="Ankyrin repeat"/>
    <property type="match status" value="1"/>
</dbReference>
<dbReference type="PROSITE" id="PS50297">
    <property type="entry name" value="ANK_REP_REGION"/>
    <property type="match status" value="1"/>
</dbReference>
<dbReference type="EMBL" id="VXAT01004484">
    <property type="protein sequence ID" value="NXL01946.1"/>
    <property type="molecule type" value="Genomic_DNA"/>
</dbReference>
<name>A0A7L0P9B2_9AVES</name>
<dbReference type="Pfam" id="PF12796">
    <property type="entry name" value="Ank_2"/>
    <property type="match status" value="1"/>
</dbReference>
<dbReference type="AlphaFoldDB" id="A0A7L0P9B2"/>
<accession>A0A7L0P9B2</accession>
<organism evidence="4 5">
    <name type="scientific">Mesembrinibis cayennensis</name>
    <dbReference type="NCBI Taxonomy" id="1118748"/>
    <lineage>
        <taxon>Eukaryota</taxon>
        <taxon>Metazoa</taxon>
        <taxon>Chordata</taxon>
        <taxon>Craniata</taxon>
        <taxon>Vertebrata</taxon>
        <taxon>Euteleostomi</taxon>
        <taxon>Archelosauria</taxon>
        <taxon>Archosauria</taxon>
        <taxon>Dinosauria</taxon>
        <taxon>Saurischia</taxon>
        <taxon>Theropoda</taxon>
        <taxon>Coelurosauria</taxon>
        <taxon>Aves</taxon>
        <taxon>Neognathae</taxon>
        <taxon>Neoaves</taxon>
        <taxon>Aequornithes</taxon>
        <taxon>Pelecaniformes</taxon>
        <taxon>Threskiornithidae</taxon>
        <taxon>Mesembrinibis</taxon>
    </lineage>
</organism>
<proteinExistence type="predicted"/>
<feature type="repeat" description="ANK" evidence="3">
    <location>
        <begin position="83"/>
        <end position="115"/>
    </location>
</feature>
<comment type="caution">
    <text evidence="4">The sequence shown here is derived from an EMBL/GenBank/DDBJ whole genome shotgun (WGS) entry which is preliminary data.</text>
</comment>
<dbReference type="PANTHER" id="PTHR24171">
    <property type="entry name" value="ANKYRIN REPEAT DOMAIN-CONTAINING PROTEIN 39-RELATED"/>
    <property type="match status" value="1"/>
</dbReference>
<gene>
    <name evidence="4" type="primary">Ankrd39</name>
    <name evidence="4" type="ORF">MESCAY_R14944</name>
</gene>
<dbReference type="PROSITE" id="PS50088">
    <property type="entry name" value="ANK_REPEAT"/>
    <property type="match status" value="1"/>
</dbReference>
<reference evidence="4 5" key="1">
    <citation type="submission" date="2019-09" db="EMBL/GenBank/DDBJ databases">
        <title>Bird 10,000 Genomes (B10K) Project - Family phase.</title>
        <authorList>
            <person name="Zhang G."/>
        </authorList>
    </citation>
    <scope>NUCLEOTIDE SEQUENCE [LARGE SCALE GENOMIC DNA]</scope>
    <source>
        <strain evidence="4">B10K-DU-001-44</strain>
        <tissue evidence="4">Muscle</tissue>
    </source>
</reference>
<evidence type="ECO:0000313" key="5">
    <source>
        <dbReference type="Proteomes" id="UP000574277"/>
    </source>
</evidence>
<dbReference type="InterPro" id="IPR002110">
    <property type="entry name" value="Ankyrin_rpt"/>
</dbReference>
<dbReference type="Proteomes" id="UP000574277">
    <property type="component" value="Unassembled WGS sequence"/>
</dbReference>
<evidence type="ECO:0000256" key="3">
    <source>
        <dbReference type="PROSITE-ProRule" id="PRU00023"/>
    </source>
</evidence>
<dbReference type="InterPro" id="IPR036770">
    <property type="entry name" value="Ankyrin_rpt-contain_sf"/>
</dbReference>
<protein>
    <submittedName>
        <fullName evidence="4">ANR39 protein</fullName>
    </submittedName>
</protein>
<feature type="non-terminal residue" evidence="4">
    <location>
        <position position="1"/>
    </location>
</feature>
<keyword evidence="1" id="KW-0677">Repeat</keyword>